<feature type="transmembrane region" description="Helical" evidence="6">
    <location>
        <begin position="304"/>
        <end position="329"/>
    </location>
</feature>
<keyword evidence="3 6" id="KW-0812">Transmembrane</keyword>
<dbReference type="Gene3D" id="1.20.1250.20">
    <property type="entry name" value="MFS general substrate transporter like domains"/>
    <property type="match status" value="1"/>
</dbReference>
<comment type="subcellular location">
    <subcellularLocation>
        <location evidence="1">Cell membrane</location>
        <topology evidence="1">Multi-pass membrane protein</topology>
    </subcellularLocation>
</comment>
<dbReference type="InterPro" id="IPR020846">
    <property type="entry name" value="MFS_dom"/>
</dbReference>
<feature type="transmembrane region" description="Helical" evidence="6">
    <location>
        <begin position="341"/>
        <end position="360"/>
    </location>
</feature>
<dbReference type="PANTHER" id="PTHR43124">
    <property type="entry name" value="PURINE EFFLUX PUMP PBUE"/>
    <property type="match status" value="1"/>
</dbReference>
<feature type="transmembrane region" description="Helical" evidence="6">
    <location>
        <begin position="87"/>
        <end position="106"/>
    </location>
</feature>
<dbReference type="GO" id="GO:0005886">
    <property type="term" value="C:plasma membrane"/>
    <property type="evidence" value="ECO:0007669"/>
    <property type="project" value="UniProtKB-SubCell"/>
</dbReference>
<dbReference type="CDD" id="cd17473">
    <property type="entry name" value="MFS_arabinose_efflux_permease_like"/>
    <property type="match status" value="1"/>
</dbReference>
<feature type="transmembrane region" description="Helical" evidence="6">
    <location>
        <begin position="55"/>
        <end position="75"/>
    </location>
</feature>
<evidence type="ECO:0000256" key="5">
    <source>
        <dbReference type="ARBA" id="ARBA00023136"/>
    </source>
</evidence>
<feature type="transmembrane region" description="Helical" evidence="6">
    <location>
        <begin position="366"/>
        <end position="390"/>
    </location>
</feature>
<protein>
    <submittedName>
        <fullName evidence="8">MFS transporter</fullName>
    </submittedName>
</protein>
<accession>A0AAE3MBZ5</accession>
<sequence>MDNNLLEKGIRVKNTKMLELTLLLASMLTILANAIIAPSLPLISNAFKDVKNVEILTKMMLTLPALTIAIIAPLAGKLLDKIGRLKVLNISLLIYLLAGTSGYWLGGLYAILAGRIVFGLGVAGIMTVSTTLIGDYFTGSKREHFMGLQGAFVALGGLVFITSAGVLTDINWRLTFLVYGFSALILILSPFTLHEPNISREKSASASHESLKVSPYVWLALLSAFITTVSFYLIPVQLPFFLQKLEGINGNKVGLAVGCLPFAQAIASFFYKRVKMKLNYIAIYILGFIPMAIGFSVIGFSETYWQVITGVLISGLGLGLLIPNGNLWVMSLVPVHVRGKYIGLLTTATFLGMFFSPIIIQPVQQWVGLNYSFIVVGVSLAIVSLIYFVIKTRVHA</sequence>
<dbReference type="RefSeq" id="WP_301197986.1">
    <property type="nucleotide sequence ID" value="NZ_JAPDPI010000005.1"/>
</dbReference>
<feature type="transmembrane region" description="Helical" evidence="6">
    <location>
        <begin position="112"/>
        <end position="133"/>
    </location>
</feature>
<reference evidence="8" key="1">
    <citation type="submission" date="2022-10" db="EMBL/GenBank/DDBJ databases">
        <authorList>
            <person name="Yu W.X."/>
        </authorList>
    </citation>
    <scope>NUCLEOTIDE SEQUENCE</scope>
    <source>
        <strain evidence="8">D04</strain>
    </source>
</reference>
<evidence type="ECO:0000313" key="9">
    <source>
        <dbReference type="Proteomes" id="UP001207408"/>
    </source>
</evidence>
<dbReference type="SUPFAM" id="SSF103473">
    <property type="entry name" value="MFS general substrate transporter"/>
    <property type="match status" value="1"/>
</dbReference>
<keyword evidence="9" id="KW-1185">Reference proteome</keyword>
<keyword evidence="2" id="KW-1003">Cell membrane</keyword>
<dbReference type="PANTHER" id="PTHR43124:SF3">
    <property type="entry name" value="CHLORAMPHENICOL EFFLUX PUMP RV0191"/>
    <property type="match status" value="1"/>
</dbReference>
<name>A0AAE3MBZ5_9BACT</name>
<dbReference type="Proteomes" id="UP001207408">
    <property type="component" value="Unassembled WGS sequence"/>
</dbReference>
<feature type="transmembrane region" description="Helical" evidence="6">
    <location>
        <begin position="145"/>
        <end position="168"/>
    </location>
</feature>
<keyword evidence="5 6" id="KW-0472">Membrane</keyword>
<evidence type="ECO:0000256" key="6">
    <source>
        <dbReference type="SAM" id="Phobius"/>
    </source>
</evidence>
<dbReference type="Pfam" id="PF07690">
    <property type="entry name" value="MFS_1"/>
    <property type="match status" value="1"/>
</dbReference>
<dbReference type="InterPro" id="IPR011701">
    <property type="entry name" value="MFS"/>
</dbReference>
<dbReference type="InterPro" id="IPR050189">
    <property type="entry name" value="MFS_Efflux_Transporters"/>
</dbReference>
<dbReference type="PROSITE" id="PS50850">
    <property type="entry name" value="MFS"/>
    <property type="match status" value="1"/>
</dbReference>
<feature type="domain" description="Major facilitator superfamily (MFS) profile" evidence="7">
    <location>
        <begin position="18"/>
        <end position="395"/>
    </location>
</feature>
<evidence type="ECO:0000259" key="7">
    <source>
        <dbReference type="PROSITE" id="PS50850"/>
    </source>
</evidence>
<organism evidence="8 9">
    <name type="scientific">Plebeiibacterium marinum</name>
    <dbReference type="NCBI Taxonomy" id="2992111"/>
    <lineage>
        <taxon>Bacteria</taxon>
        <taxon>Pseudomonadati</taxon>
        <taxon>Bacteroidota</taxon>
        <taxon>Bacteroidia</taxon>
        <taxon>Marinilabiliales</taxon>
        <taxon>Marinilabiliaceae</taxon>
        <taxon>Plebeiibacterium</taxon>
    </lineage>
</organism>
<proteinExistence type="predicted"/>
<feature type="transmembrane region" description="Helical" evidence="6">
    <location>
        <begin position="213"/>
        <end position="233"/>
    </location>
</feature>
<evidence type="ECO:0000256" key="3">
    <source>
        <dbReference type="ARBA" id="ARBA00022692"/>
    </source>
</evidence>
<feature type="transmembrane region" description="Helical" evidence="6">
    <location>
        <begin position="278"/>
        <end position="298"/>
    </location>
</feature>
<evidence type="ECO:0000256" key="2">
    <source>
        <dbReference type="ARBA" id="ARBA00022475"/>
    </source>
</evidence>
<dbReference type="InterPro" id="IPR036259">
    <property type="entry name" value="MFS_trans_sf"/>
</dbReference>
<comment type="caution">
    <text evidence="8">The sequence shown here is derived from an EMBL/GenBank/DDBJ whole genome shotgun (WGS) entry which is preliminary data.</text>
</comment>
<feature type="transmembrane region" description="Helical" evidence="6">
    <location>
        <begin position="174"/>
        <end position="193"/>
    </location>
</feature>
<gene>
    <name evidence="8" type="ORF">OM074_03940</name>
</gene>
<evidence type="ECO:0000256" key="1">
    <source>
        <dbReference type="ARBA" id="ARBA00004651"/>
    </source>
</evidence>
<evidence type="ECO:0000313" key="8">
    <source>
        <dbReference type="EMBL" id="MCW3804764.1"/>
    </source>
</evidence>
<keyword evidence="4 6" id="KW-1133">Transmembrane helix</keyword>
<evidence type="ECO:0000256" key="4">
    <source>
        <dbReference type="ARBA" id="ARBA00022989"/>
    </source>
</evidence>
<feature type="transmembrane region" description="Helical" evidence="6">
    <location>
        <begin position="253"/>
        <end position="271"/>
    </location>
</feature>
<feature type="transmembrane region" description="Helical" evidence="6">
    <location>
        <begin position="20"/>
        <end position="43"/>
    </location>
</feature>
<dbReference type="GO" id="GO:0022857">
    <property type="term" value="F:transmembrane transporter activity"/>
    <property type="evidence" value="ECO:0007669"/>
    <property type="project" value="InterPro"/>
</dbReference>
<dbReference type="AlphaFoldDB" id="A0AAE3MBZ5"/>
<dbReference type="EMBL" id="JAPDPI010000005">
    <property type="protein sequence ID" value="MCW3804764.1"/>
    <property type="molecule type" value="Genomic_DNA"/>
</dbReference>